<dbReference type="InterPro" id="IPR036961">
    <property type="entry name" value="Kinesin_motor_dom_sf"/>
</dbReference>
<dbReference type="Proteomes" id="UP001652661">
    <property type="component" value="Chromosome 3R"/>
</dbReference>
<organism evidence="5 6">
    <name type="scientific">Drosophila kikkawai</name>
    <name type="common">Fruit fly</name>
    <dbReference type="NCBI Taxonomy" id="30033"/>
    <lineage>
        <taxon>Eukaryota</taxon>
        <taxon>Metazoa</taxon>
        <taxon>Ecdysozoa</taxon>
        <taxon>Arthropoda</taxon>
        <taxon>Hexapoda</taxon>
        <taxon>Insecta</taxon>
        <taxon>Pterygota</taxon>
        <taxon>Neoptera</taxon>
        <taxon>Endopterygota</taxon>
        <taxon>Diptera</taxon>
        <taxon>Brachycera</taxon>
        <taxon>Muscomorpha</taxon>
        <taxon>Ephydroidea</taxon>
        <taxon>Drosophilidae</taxon>
        <taxon>Drosophila</taxon>
        <taxon>Sophophora</taxon>
    </lineage>
</organism>
<name>A0A6P4IKL4_DROKI</name>
<proteinExistence type="predicted"/>
<feature type="compositionally biased region" description="Basic and acidic residues" evidence="4">
    <location>
        <begin position="486"/>
        <end position="495"/>
    </location>
</feature>
<evidence type="ECO:0000256" key="2">
    <source>
        <dbReference type="ARBA" id="ARBA00022840"/>
    </source>
</evidence>
<dbReference type="GeneID" id="108075403"/>
<dbReference type="OMA" id="RYYNIRL"/>
<feature type="region of interest" description="Disordered" evidence="4">
    <location>
        <begin position="202"/>
        <end position="229"/>
    </location>
</feature>
<gene>
    <name evidence="6" type="primary">LOC108075403</name>
</gene>
<dbReference type="OrthoDB" id="7855676at2759"/>
<evidence type="ECO:0000256" key="4">
    <source>
        <dbReference type="SAM" id="MobiDB-lite"/>
    </source>
</evidence>
<dbReference type="GO" id="GO:0005524">
    <property type="term" value="F:ATP binding"/>
    <property type="evidence" value="ECO:0007669"/>
    <property type="project" value="UniProtKB-KW"/>
</dbReference>
<sequence>MTNETQSDTRTENTRHEICSFYFYPIIVFIMQKMHHSGHVRVYLFRKLSAPPTDLQREVGEVAVAEVLDQVLGGHSSMVFCCGPGNTGGDPEDIVTRICGELFSGIHAPDQPEISVRHVKLSGDPNDLTRNVTSTAYRTPLDHIVATPRELLDYFQTVKGKMGLDGECRFLMFNVLVDQKSSADCGQLQLVHLKEVGEDFQSTYTESESGSQSESQSDSETQTGTETETPLETLGKLLQALAHNTKTHLRYHNVRLTGLLKELLGNCGRTVLINFTNEPRSCKRVVTKSLRINRDELTATVWQAMYRHERQKYCCLREKVLSLGGERPKEMEAFLEDLEGGRSPEERCGKSEQEQGLMQQKMLEIRTEAELTIAQLADLKSDMERLVEQNYRQEQQLEQKNRQLTRLSTLLTSAREDLRAQRTQFKGKLAEDLGKLSRLCRLQSKIQMKVHRRHVSEVFDLILQGNQQGEATRTSAEDEETDDEPPEKPRTSTTV</sequence>
<feature type="coiled-coil region" evidence="3">
    <location>
        <begin position="369"/>
        <end position="417"/>
    </location>
</feature>
<evidence type="ECO:0000313" key="6">
    <source>
        <dbReference type="RefSeq" id="XP_017023316.2"/>
    </source>
</evidence>
<evidence type="ECO:0000256" key="3">
    <source>
        <dbReference type="SAM" id="Coils"/>
    </source>
</evidence>
<keyword evidence="2" id="KW-0067">ATP-binding</keyword>
<accession>A0A6P4IKL4</accession>
<dbReference type="AlphaFoldDB" id="A0A6P4IKL4"/>
<evidence type="ECO:0000313" key="5">
    <source>
        <dbReference type="Proteomes" id="UP001652661"/>
    </source>
</evidence>
<protein>
    <submittedName>
        <fullName evidence="6">Kinesin heavy chain</fullName>
    </submittedName>
</protein>
<keyword evidence="3" id="KW-0175">Coiled coil</keyword>
<keyword evidence="1" id="KW-0547">Nucleotide-binding</keyword>
<dbReference type="RefSeq" id="XP_017023316.2">
    <property type="nucleotide sequence ID" value="XM_017167827.3"/>
</dbReference>
<keyword evidence="5" id="KW-1185">Reference proteome</keyword>
<evidence type="ECO:0000256" key="1">
    <source>
        <dbReference type="ARBA" id="ARBA00022741"/>
    </source>
</evidence>
<feature type="region of interest" description="Disordered" evidence="4">
    <location>
        <begin position="463"/>
        <end position="495"/>
    </location>
</feature>
<dbReference type="InterPro" id="IPR027417">
    <property type="entry name" value="P-loop_NTPase"/>
</dbReference>
<dbReference type="Gene3D" id="3.40.850.10">
    <property type="entry name" value="Kinesin motor domain"/>
    <property type="match status" value="1"/>
</dbReference>
<dbReference type="SUPFAM" id="SSF52540">
    <property type="entry name" value="P-loop containing nucleoside triphosphate hydrolases"/>
    <property type="match status" value="1"/>
</dbReference>
<reference evidence="6" key="1">
    <citation type="submission" date="2025-08" db="UniProtKB">
        <authorList>
            <consortium name="RefSeq"/>
        </authorList>
    </citation>
    <scope>IDENTIFICATION</scope>
    <source>
        <strain evidence="6">14028-0561.14</strain>
        <tissue evidence="6">Whole fly</tissue>
    </source>
</reference>